<evidence type="ECO:0000313" key="4">
    <source>
        <dbReference type="Proteomes" id="UP000030706"/>
    </source>
</evidence>
<name>A0A074XBL0_AURPU</name>
<keyword evidence="4" id="KW-1185">Reference proteome</keyword>
<accession>A0A074XBL0</accession>
<dbReference type="STRING" id="1043002.A0A074XBL0"/>
<evidence type="ECO:0000256" key="1">
    <source>
        <dbReference type="SAM" id="MobiDB-lite"/>
    </source>
</evidence>
<proteinExistence type="predicted"/>
<dbReference type="GeneID" id="40748772"/>
<protein>
    <recommendedName>
        <fullName evidence="2">DUF8004 domain-containing protein</fullName>
    </recommendedName>
</protein>
<feature type="compositionally biased region" description="Polar residues" evidence="1">
    <location>
        <begin position="56"/>
        <end position="68"/>
    </location>
</feature>
<reference evidence="3 4" key="1">
    <citation type="journal article" date="2014" name="BMC Genomics">
        <title>Genome sequencing of four Aureobasidium pullulans varieties: biotechnological potential, stress tolerance, and description of new species.</title>
        <authorList>
            <person name="Gostin Ar C."/>
            <person name="Ohm R.A."/>
            <person name="Kogej T."/>
            <person name="Sonjak S."/>
            <person name="Turk M."/>
            <person name="Zajc J."/>
            <person name="Zalar P."/>
            <person name="Grube M."/>
            <person name="Sun H."/>
            <person name="Han J."/>
            <person name="Sharma A."/>
            <person name="Chiniquy J."/>
            <person name="Ngan C.Y."/>
            <person name="Lipzen A."/>
            <person name="Barry K."/>
            <person name="Grigoriev I.V."/>
            <person name="Gunde-Cimerman N."/>
        </authorList>
    </citation>
    <scope>NUCLEOTIDE SEQUENCE [LARGE SCALE GENOMIC DNA]</scope>
    <source>
        <strain evidence="3 4">EXF-150</strain>
    </source>
</reference>
<dbReference type="PANTHER" id="PTHR39601">
    <property type="entry name" value="CHORIOGENIN HMINOR"/>
    <property type="match status" value="1"/>
</dbReference>
<feature type="compositionally biased region" description="Polar residues" evidence="1">
    <location>
        <begin position="7"/>
        <end position="36"/>
    </location>
</feature>
<evidence type="ECO:0000259" key="2">
    <source>
        <dbReference type="Pfam" id="PF26013"/>
    </source>
</evidence>
<feature type="domain" description="DUF8004" evidence="2">
    <location>
        <begin position="299"/>
        <end position="392"/>
    </location>
</feature>
<feature type="region of interest" description="Disordered" evidence="1">
    <location>
        <begin position="742"/>
        <end position="763"/>
    </location>
</feature>
<feature type="region of interest" description="Disordered" evidence="1">
    <location>
        <begin position="1"/>
        <end position="120"/>
    </location>
</feature>
<dbReference type="PANTHER" id="PTHR39601:SF2">
    <property type="entry name" value="CHORIOGENIN HMINOR"/>
    <property type="match status" value="1"/>
</dbReference>
<gene>
    <name evidence="3" type="ORF">M438DRAFT_349749</name>
</gene>
<dbReference type="InterPro" id="IPR058317">
    <property type="entry name" value="DUF8004"/>
</dbReference>
<dbReference type="Pfam" id="PF26013">
    <property type="entry name" value="DUF8004"/>
    <property type="match status" value="1"/>
</dbReference>
<dbReference type="EMBL" id="KL585006">
    <property type="protein sequence ID" value="KEQ79437.1"/>
    <property type="molecule type" value="Genomic_DNA"/>
</dbReference>
<evidence type="ECO:0000313" key="3">
    <source>
        <dbReference type="EMBL" id="KEQ79437.1"/>
    </source>
</evidence>
<sequence>MGMRLQKTASSFFQSRSFSGHSARSAQSSPTASPTVEKTGFLPTPEPEAEYRRPLSPNTRSRPSSRLRNGSPPSSTSARVSSTSTTSTLDPSTTERDDKKSQRKSWFGRSQSTERVDQKPTAWILGHPELHSYDIAGLTRSEHLPELWDDSADCQVYLFPRTSGKGPSFRIQSALLDSSKLLSEMVLPLETVVANLRLDDPSTPPTTPKSGSTNYLLFMPIALKSDSVLLPTSNSQGLSEDEETLVAIRNLFAFLTGQSLVATRSNPTVFSVFMRLAETIREFGFSNFDGSTFGDIVTSSFDSYVDELGLADLGSSREKTIEGIVLGERMKSIKLYNEAFTHAVGKYDELLRLQDPKLRLISPISSNRLGRAAMDLDKRTASVRQTLENFDFPALFSGTLNSKTADERKEVDFNGLRDSFFATRKFVMSFYKTRYGSWPPKASKRNELETNGLNRIVCQDLYRDLCAMYDLLADRSSLTNRTADGILIDDRDTAAPHVRALRAVLSEYDRSSPPVKPPIPFDLPIFPSLRQTRSGTGWGDAKKEAKAMSKKLKDDDIAEIMTASHNTDVPPSPFLNSFREVERKTARHCTIKQLTEIRMGQWLFMYAVLQALPMVCVDGPQLHHTKDVEYFLCESPKFGVPWAREDALRNISSTGAAKTGGIAHLPADVFHHGVEGIYFRSHCWEVAEKWSTRNPALSSALRSQHQLEVVLDSPSVVRAQLPANRSASPAIKVQSRKTVGLGLELSSPGPATGGKPHTTRPVSVYDPNLTFDSILGSAMDGVDKQKS</sequence>
<dbReference type="HOGENOM" id="CLU_005053_2_1_1"/>
<dbReference type="RefSeq" id="XP_029755624.1">
    <property type="nucleotide sequence ID" value="XM_029906466.1"/>
</dbReference>
<feature type="compositionally biased region" description="Low complexity" evidence="1">
    <location>
        <begin position="71"/>
        <end position="92"/>
    </location>
</feature>
<dbReference type="OrthoDB" id="5300331at2759"/>
<dbReference type="Proteomes" id="UP000030706">
    <property type="component" value="Unassembled WGS sequence"/>
</dbReference>
<organism evidence="3 4">
    <name type="scientific">Aureobasidium pullulans EXF-150</name>
    <dbReference type="NCBI Taxonomy" id="1043002"/>
    <lineage>
        <taxon>Eukaryota</taxon>
        <taxon>Fungi</taxon>
        <taxon>Dikarya</taxon>
        <taxon>Ascomycota</taxon>
        <taxon>Pezizomycotina</taxon>
        <taxon>Dothideomycetes</taxon>
        <taxon>Dothideomycetidae</taxon>
        <taxon>Dothideales</taxon>
        <taxon>Saccotheciaceae</taxon>
        <taxon>Aureobasidium</taxon>
    </lineage>
</organism>
<dbReference type="AlphaFoldDB" id="A0A074XBL0"/>